<proteinExistence type="predicted"/>
<organism evidence="2 3">
    <name type="scientific">Herbaspirillum robiniae</name>
    <dbReference type="NCBI Taxonomy" id="2014887"/>
    <lineage>
        <taxon>Bacteria</taxon>
        <taxon>Pseudomonadati</taxon>
        <taxon>Pseudomonadota</taxon>
        <taxon>Betaproteobacteria</taxon>
        <taxon>Burkholderiales</taxon>
        <taxon>Oxalobacteraceae</taxon>
        <taxon>Herbaspirillum</taxon>
    </lineage>
</organism>
<accession>A0A246WUF6</accession>
<dbReference type="Proteomes" id="UP000197596">
    <property type="component" value="Unassembled WGS sequence"/>
</dbReference>
<name>A0A246WUF6_9BURK</name>
<protein>
    <submittedName>
        <fullName evidence="2">Uncharacterized protein</fullName>
    </submittedName>
</protein>
<reference evidence="2 3" key="1">
    <citation type="submission" date="2017-06" db="EMBL/GenBank/DDBJ databases">
        <title>Herbaspirillum phytohormonus sp. nov., isolated from the root nodule of Robinia pseudoacacia in lead-zinc mine.</title>
        <authorList>
            <person name="Fan M."/>
            <person name="Lin Y."/>
        </authorList>
    </citation>
    <scope>NUCLEOTIDE SEQUENCE [LARGE SCALE GENOMIC DNA]</scope>
    <source>
        <strain evidence="2 3">HZ10</strain>
    </source>
</reference>
<evidence type="ECO:0000313" key="3">
    <source>
        <dbReference type="Proteomes" id="UP000197596"/>
    </source>
</evidence>
<feature type="compositionally biased region" description="Polar residues" evidence="1">
    <location>
        <begin position="61"/>
        <end position="70"/>
    </location>
</feature>
<gene>
    <name evidence="2" type="ORF">CEJ42_01060</name>
</gene>
<evidence type="ECO:0000313" key="2">
    <source>
        <dbReference type="EMBL" id="OWY30699.1"/>
    </source>
</evidence>
<feature type="region of interest" description="Disordered" evidence="1">
    <location>
        <begin position="1"/>
        <end position="70"/>
    </location>
</feature>
<sequence length="70" mass="7770">MSASRPSKHERPNNYDTPSEVALDEANEMSFPNSDPVATSNITRIKQAPDMAHAKHDHQNRNQVKQSGKG</sequence>
<comment type="caution">
    <text evidence="2">The sequence shown here is derived from an EMBL/GenBank/DDBJ whole genome shotgun (WGS) entry which is preliminary data.</text>
</comment>
<evidence type="ECO:0000256" key="1">
    <source>
        <dbReference type="SAM" id="MobiDB-lite"/>
    </source>
</evidence>
<dbReference type="RefSeq" id="WP_088749800.1">
    <property type="nucleotide sequence ID" value="NZ_CP193789.1"/>
</dbReference>
<dbReference type="EMBL" id="NJGU01000001">
    <property type="protein sequence ID" value="OWY30699.1"/>
    <property type="molecule type" value="Genomic_DNA"/>
</dbReference>
<dbReference type="AlphaFoldDB" id="A0A246WUF6"/>
<feature type="compositionally biased region" description="Polar residues" evidence="1">
    <location>
        <begin position="30"/>
        <end position="44"/>
    </location>
</feature>